<dbReference type="GO" id="GO:0016485">
    <property type="term" value="P:protein processing"/>
    <property type="evidence" value="ECO:0007669"/>
    <property type="project" value="TreeGrafter"/>
</dbReference>
<feature type="domain" description="Peptidase M16C associated" evidence="1">
    <location>
        <begin position="458"/>
        <end position="706"/>
    </location>
</feature>
<dbReference type="InterPro" id="IPR011249">
    <property type="entry name" value="Metalloenz_LuxS/M16"/>
</dbReference>
<dbReference type="EMBL" id="JAJDKZ010000014">
    <property type="protein sequence ID" value="MCB8610209.1"/>
    <property type="molecule type" value="Genomic_DNA"/>
</dbReference>
<reference evidence="2" key="3">
    <citation type="submission" date="2021-10" db="EMBL/GenBank/DDBJ databases">
        <title>Collection of gut derived symbiotic bacterial strains cultured from healthy donors.</title>
        <authorList>
            <person name="Lin H."/>
            <person name="Littmann E."/>
            <person name="Kohout C."/>
            <person name="Pamer E.G."/>
        </authorList>
    </citation>
    <scope>NUCLEOTIDE SEQUENCE</scope>
    <source>
        <strain evidence="2">DFI.4.48</strain>
    </source>
</reference>
<accession>A0A2T3G3M1</accession>
<reference evidence="4" key="1">
    <citation type="submission" date="2018-03" db="EMBL/GenBank/DDBJ databases">
        <title>Lachnoclostridium SNUG30370 gen.nov., sp.nov., isolated from human faeces.</title>
        <authorList>
            <person name="Seo B."/>
            <person name="Jeon K."/>
            <person name="Ko G."/>
        </authorList>
    </citation>
    <scope>NUCLEOTIDE SEQUENCE [LARGE SCALE GENOMIC DNA]</scope>
    <source>
        <strain evidence="4">SNUG30370</strain>
    </source>
</reference>
<reference evidence="3" key="2">
    <citation type="journal article" date="2019" name="Int. J. Syst. Evol. Microbiol.">
        <title>Faecalibacillus intestinalis gen. nov., sp. nov. and Faecalibacillus faecis sp. nov., isolated from human faeces.</title>
        <authorList>
            <person name="Seo B."/>
            <person name="Jeon K."/>
            <person name="Baek I."/>
            <person name="Lee Y.M."/>
            <person name="Baek K."/>
            <person name="Ko G."/>
        </authorList>
    </citation>
    <scope>NUCLEOTIDE SEQUENCE</scope>
    <source>
        <strain evidence="3">SNUG30370</strain>
    </source>
</reference>
<dbReference type="SMART" id="SM01264">
    <property type="entry name" value="M16C_associated"/>
    <property type="match status" value="1"/>
</dbReference>
<dbReference type="Proteomes" id="UP001198439">
    <property type="component" value="Unassembled WGS sequence"/>
</dbReference>
<dbReference type="SUPFAM" id="SSF63411">
    <property type="entry name" value="LuxS/MPP-like metallohydrolase"/>
    <property type="match status" value="4"/>
</dbReference>
<dbReference type="InterPro" id="IPR055130">
    <property type="entry name" value="PreP_C"/>
</dbReference>
<evidence type="ECO:0000313" key="4">
    <source>
        <dbReference type="Proteomes" id="UP000241201"/>
    </source>
</evidence>
<dbReference type="Gene3D" id="3.30.830.10">
    <property type="entry name" value="Metalloenzyme, LuxS/M16 peptidase-like"/>
    <property type="match status" value="4"/>
</dbReference>
<evidence type="ECO:0000313" key="3">
    <source>
        <dbReference type="EMBL" id="PST42127.1"/>
    </source>
</evidence>
<dbReference type="GeneID" id="77469644"/>
<sequence length="955" mass="109200">MKINESKHGFVVKKKVEVSELNAIMYEMEHIKTHLKLVWLKRDEENKTFGIAFKTLPSDDSGVFHILEHSVLCGSKKYPVKEPFVELMKSSMSTFLNALTFEDKTFYPISSRNNQDFMNLTKVYLDAVFNPLILNKKEIFLQEGWHIEATEKPTYKGVVLNEMKGAFSSSREIMMNALNRALFKDNCYQYVSGGAPEAITDLTYEQFIQTYQKYYHPSNAFVFLDGDVPLDDVLKLLNQEYLSSMEANLPIEGPIYQQPVQISRQVVDYEIGEEENAENKYRMAWGNVIGSYQDYEKVIAMQVLSDVLCGDNQAVLNKALLEKGLAENVYLAINDGELQNWCQLEVDHIKEENLDQVKEIVFDTLRTLIKKGIDRQQLDATLAYLELNLKERNFGGYPQGIIFGFQVLESWLYGGKPEAHLEYGKIFDDLKKKVNEGYFENLIQEVLLENKHSCEIVLKPSKELGKIRREKEEKKLTNVLNSMTDVQKQQLQIEQKQLDAFQQAPDTLENLNTLPKLNLEDIEAKVQKIPSKLIDLEGCKVLKHLTETNGIYYYALYFNIDHLDLDQISTLSFICSLLGNVSTIKHSAKDLSTKIRLLCGTMNYSINTYEKTNKENQVYFKTSFSTLEENEKEALQLLVEILQESVFDQEKMIHDILKQRIISLKQAITMSGHSLSMKRVLAMVSPSGVIDEYSSGIAYYKWLKELDDHFDFVALKQKLESVYQNVCFYNRLTLSFTGNDDTNLEKQALYLKETLKISDALEKAIIKPFSIKKEGIIIPSDIAYASKGGYLLETSKITPLASNIISLAYLWNVVRVQGGAYGTGLVSRASGFTCCYSYRDPNGKESLKKYEKCGTFLKDYLKENHDLTGFIIGTLSGLMPLMMPYNIGKYGDLYYFNQKDEKARQEQLEAILNVDKDELLEIAKEIDETLEKGGICIIGGKNQIDQCDLDEVISL</sequence>
<dbReference type="GO" id="GO:0004222">
    <property type="term" value="F:metalloendopeptidase activity"/>
    <property type="evidence" value="ECO:0007669"/>
    <property type="project" value="TreeGrafter"/>
</dbReference>
<evidence type="ECO:0000259" key="1">
    <source>
        <dbReference type="SMART" id="SM01264"/>
    </source>
</evidence>
<dbReference type="RefSeq" id="WP_106986916.1">
    <property type="nucleotide sequence ID" value="NZ_JAJDKR010000014.1"/>
</dbReference>
<keyword evidence="4" id="KW-1185">Reference proteome</keyword>
<gene>
    <name evidence="3" type="ORF">C7U55_00805</name>
    <name evidence="2" type="ORF">LJD69_06345</name>
</gene>
<dbReference type="Pfam" id="PF22516">
    <property type="entry name" value="PreP_C"/>
    <property type="match status" value="1"/>
</dbReference>
<comment type="caution">
    <text evidence="3">The sequence shown here is derived from an EMBL/GenBank/DDBJ whole genome shotgun (WGS) entry which is preliminary data.</text>
</comment>
<dbReference type="InterPro" id="IPR013578">
    <property type="entry name" value="Peptidase_M16C_assoc"/>
</dbReference>
<evidence type="ECO:0000313" key="2">
    <source>
        <dbReference type="EMBL" id="MCB8610209.1"/>
    </source>
</evidence>
<protein>
    <submittedName>
        <fullName evidence="2">Insulinase family protein</fullName>
    </submittedName>
</protein>
<name>A0A2T3G3M1_9FIRM</name>
<dbReference type="Pfam" id="PF05193">
    <property type="entry name" value="Peptidase_M16_C"/>
    <property type="match status" value="1"/>
</dbReference>
<dbReference type="EMBL" id="PYLP01000001">
    <property type="protein sequence ID" value="PST42127.1"/>
    <property type="molecule type" value="Genomic_DNA"/>
</dbReference>
<dbReference type="Pfam" id="PF08367">
    <property type="entry name" value="M16C_assoc"/>
    <property type="match status" value="1"/>
</dbReference>
<dbReference type="PANTHER" id="PTHR43016">
    <property type="entry name" value="PRESEQUENCE PROTEASE"/>
    <property type="match status" value="1"/>
</dbReference>
<organism evidence="3 4">
    <name type="scientific">Faecalibacillus faecis</name>
    <dbReference type="NCBI Taxonomy" id="1982628"/>
    <lineage>
        <taxon>Bacteria</taxon>
        <taxon>Bacillati</taxon>
        <taxon>Bacillota</taxon>
        <taxon>Erysipelotrichia</taxon>
        <taxon>Erysipelotrichales</taxon>
        <taxon>Coprobacillaceae</taxon>
        <taxon>Faecalibacillus</taxon>
    </lineage>
</organism>
<dbReference type="PANTHER" id="PTHR43016:SF13">
    <property type="entry name" value="PRESEQUENCE PROTEASE, MITOCHONDRIAL"/>
    <property type="match status" value="1"/>
</dbReference>
<dbReference type="AlphaFoldDB" id="A0A2T3G3M1"/>
<proteinExistence type="predicted"/>
<dbReference type="InterPro" id="IPR007863">
    <property type="entry name" value="Peptidase_M16_C"/>
</dbReference>
<dbReference type="GO" id="GO:0046872">
    <property type="term" value="F:metal ion binding"/>
    <property type="evidence" value="ECO:0007669"/>
    <property type="project" value="InterPro"/>
</dbReference>
<dbReference type="Proteomes" id="UP000241201">
    <property type="component" value="Unassembled WGS sequence"/>
</dbReference>